<evidence type="ECO:0000313" key="2">
    <source>
        <dbReference type="Proteomes" id="UP000040088"/>
    </source>
</evidence>
<gene>
    <name evidence="1" type="ORF">ERS008460_00287</name>
</gene>
<name>A0A0T9T2Z3_YERAE</name>
<evidence type="ECO:0000313" key="1">
    <source>
        <dbReference type="EMBL" id="CNK58733.1"/>
    </source>
</evidence>
<organism evidence="1 2">
    <name type="scientific">Yersinia aleksiciae</name>
    <dbReference type="NCBI Taxonomy" id="263819"/>
    <lineage>
        <taxon>Bacteria</taxon>
        <taxon>Pseudomonadati</taxon>
        <taxon>Pseudomonadota</taxon>
        <taxon>Gammaproteobacteria</taxon>
        <taxon>Enterobacterales</taxon>
        <taxon>Yersiniaceae</taxon>
        <taxon>Yersinia</taxon>
    </lineage>
</organism>
<proteinExistence type="predicted"/>
<evidence type="ECO:0008006" key="3">
    <source>
        <dbReference type="Google" id="ProtNLM"/>
    </source>
</evidence>
<dbReference type="EMBL" id="CQEM01000001">
    <property type="protein sequence ID" value="CNK58733.1"/>
    <property type="molecule type" value="Genomic_DNA"/>
</dbReference>
<dbReference type="RefSeq" id="WP_050124886.1">
    <property type="nucleotide sequence ID" value="NZ_CQEM01000001.1"/>
</dbReference>
<accession>A0A0T9T2Z3</accession>
<protein>
    <recommendedName>
        <fullName evidence="3">DUF4062 domain-containing protein</fullName>
    </recommendedName>
</protein>
<dbReference type="AlphaFoldDB" id="A0A0T9T2Z3"/>
<reference evidence="2" key="1">
    <citation type="submission" date="2015-03" db="EMBL/GenBank/DDBJ databases">
        <authorList>
            <consortium name="Pathogen Informatics"/>
        </authorList>
    </citation>
    <scope>NUCLEOTIDE SEQUENCE [LARGE SCALE GENOMIC DNA]</scope>
    <source>
        <strain evidence="2">IP27925</strain>
    </source>
</reference>
<sequence length="281" mass="31672">MSFSATVLNVLIASPSDVPEEREAITQSLYEWNALNSQSTGFVLLPVKWESHSAPTMGDRPQGIINTQVVRSCDMLIGAFWTRLGSPTGVEESGTVEEIKWFLKQQKPVMLYYSKKQADIDLIDTQQLEKLKEFKKSIRDKGIQENYVSVDELKMKLSRQLTIVLREVSVNTVVDVKAVRAAKSHEAETFTRSETKQIARSENAKAPKSTTSDEVRLIDYTDKAFVVIGDTSSYAQQLKDLSGKWITVRFGGKAWMFSKKRLNDVANLLELSPELQSDEDL</sequence>
<dbReference type="Proteomes" id="UP000040088">
    <property type="component" value="Unassembled WGS sequence"/>
</dbReference>